<name>A0A392S6I3_9FABA</name>
<dbReference type="EMBL" id="LXQA010322113">
    <property type="protein sequence ID" value="MCI43794.1"/>
    <property type="molecule type" value="Genomic_DNA"/>
</dbReference>
<feature type="compositionally biased region" description="Polar residues" evidence="1">
    <location>
        <begin position="94"/>
        <end position="105"/>
    </location>
</feature>
<evidence type="ECO:0000313" key="2">
    <source>
        <dbReference type="EMBL" id="MCI43794.1"/>
    </source>
</evidence>
<organism evidence="2 3">
    <name type="scientific">Trifolium medium</name>
    <dbReference type="NCBI Taxonomy" id="97028"/>
    <lineage>
        <taxon>Eukaryota</taxon>
        <taxon>Viridiplantae</taxon>
        <taxon>Streptophyta</taxon>
        <taxon>Embryophyta</taxon>
        <taxon>Tracheophyta</taxon>
        <taxon>Spermatophyta</taxon>
        <taxon>Magnoliopsida</taxon>
        <taxon>eudicotyledons</taxon>
        <taxon>Gunneridae</taxon>
        <taxon>Pentapetalae</taxon>
        <taxon>rosids</taxon>
        <taxon>fabids</taxon>
        <taxon>Fabales</taxon>
        <taxon>Fabaceae</taxon>
        <taxon>Papilionoideae</taxon>
        <taxon>50 kb inversion clade</taxon>
        <taxon>NPAAA clade</taxon>
        <taxon>Hologalegina</taxon>
        <taxon>IRL clade</taxon>
        <taxon>Trifolieae</taxon>
        <taxon>Trifolium</taxon>
    </lineage>
</organism>
<accession>A0A392S6I3</accession>
<dbReference type="AlphaFoldDB" id="A0A392S6I3"/>
<feature type="non-terminal residue" evidence="2">
    <location>
        <position position="1"/>
    </location>
</feature>
<feature type="non-terminal residue" evidence="2">
    <location>
        <position position="111"/>
    </location>
</feature>
<feature type="region of interest" description="Disordered" evidence="1">
    <location>
        <begin position="1"/>
        <end position="111"/>
    </location>
</feature>
<proteinExistence type="predicted"/>
<protein>
    <submittedName>
        <fullName evidence="2">Uncharacterized protein</fullName>
    </submittedName>
</protein>
<dbReference type="Proteomes" id="UP000265520">
    <property type="component" value="Unassembled WGS sequence"/>
</dbReference>
<keyword evidence="3" id="KW-1185">Reference proteome</keyword>
<evidence type="ECO:0000313" key="3">
    <source>
        <dbReference type="Proteomes" id="UP000265520"/>
    </source>
</evidence>
<evidence type="ECO:0000256" key="1">
    <source>
        <dbReference type="SAM" id="MobiDB-lite"/>
    </source>
</evidence>
<sequence>PEGSVQANPVEVAPSGDGQRDKEKTIVETSEANPHKQSPKKDKKKKKDEKEKKKKKKSKSRSKYVSGQGTSDAPLDQTTAVENIQPTPEVAPLQTPTALGNITSTQRKESI</sequence>
<comment type="caution">
    <text evidence="2">The sequence shown here is derived from an EMBL/GenBank/DDBJ whole genome shotgun (WGS) entry which is preliminary data.</text>
</comment>
<reference evidence="2 3" key="1">
    <citation type="journal article" date="2018" name="Front. Plant Sci.">
        <title>Red Clover (Trifolium pratense) and Zigzag Clover (T. medium) - A Picture of Genomic Similarities and Differences.</title>
        <authorList>
            <person name="Dluhosova J."/>
            <person name="Istvanek J."/>
            <person name="Nedelnik J."/>
            <person name="Repkova J."/>
        </authorList>
    </citation>
    <scope>NUCLEOTIDE SEQUENCE [LARGE SCALE GENOMIC DNA]</scope>
    <source>
        <strain evidence="3">cv. 10/8</strain>
        <tissue evidence="2">Leaf</tissue>
    </source>
</reference>
<feature type="compositionally biased region" description="Basic residues" evidence="1">
    <location>
        <begin position="37"/>
        <end position="62"/>
    </location>
</feature>
<feature type="compositionally biased region" description="Polar residues" evidence="1">
    <location>
        <begin position="27"/>
        <end position="36"/>
    </location>
</feature>
<feature type="compositionally biased region" description="Polar residues" evidence="1">
    <location>
        <begin position="63"/>
        <end position="86"/>
    </location>
</feature>